<dbReference type="PIRSF" id="PIRSF007663">
    <property type="entry name" value="UCP007663"/>
    <property type="match status" value="1"/>
</dbReference>
<dbReference type="InterPro" id="IPR054363">
    <property type="entry name" value="GH95_cat"/>
</dbReference>
<dbReference type="PATRIC" id="fig|1339315.3.peg.1318"/>
<evidence type="ECO:0000259" key="3">
    <source>
        <dbReference type="Pfam" id="PF22124"/>
    </source>
</evidence>
<dbReference type="GO" id="GO:0005975">
    <property type="term" value="P:carbohydrate metabolic process"/>
    <property type="evidence" value="ECO:0007669"/>
    <property type="project" value="InterPro"/>
</dbReference>
<protein>
    <submittedName>
        <fullName evidence="4">Uncharacterized protein</fullName>
    </submittedName>
</protein>
<name>A0A015W5E9_BACFG</name>
<proteinExistence type="predicted"/>
<organism evidence="4 5">
    <name type="scientific">Bacteroides fragilis str. 3988T(B)14</name>
    <dbReference type="NCBI Taxonomy" id="1339315"/>
    <lineage>
        <taxon>Bacteria</taxon>
        <taxon>Pseudomonadati</taxon>
        <taxon>Bacteroidota</taxon>
        <taxon>Bacteroidia</taxon>
        <taxon>Bacteroidales</taxon>
        <taxon>Bacteroidaceae</taxon>
        <taxon>Bacteroides</taxon>
    </lineage>
</organism>
<reference evidence="4 5" key="1">
    <citation type="submission" date="2014-02" db="EMBL/GenBank/DDBJ databases">
        <authorList>
            <person name="Sears C."/>
            <person name="Carroll K."/>
            <person name="Sack B.R."/>
            <person name="Qadri F."/>
            <person name="Myers L.L."/>
            <person name="Chung G.-T."/>
            <person name="Escheverria P."/>
            <person name="Fraser C.M."/>
            <person name="Sadzewicz L."/>
            <person name="Shefchek K.A."/>
            <person name="Tallon L."/>
            <person name="Das S.P."/>
            <person name="Daugherty S."/>
            <person name="Mongodin E.F."/>
        </authorList>
    </citation>
    <scope>NUCLEOTIDE SEQUENCE [LARGE SCALE GENOMIC DNA]</scope>
    <source>
        <strain evidence="5">3988T(B)14</strain>
    </source>
</reference>
<comment type="caution">
    <text evidence="4">The sequence shown here is derived from an EMBL/GenBank/DDBJ whole genome shotgun (WGS) entry which is preliminary data.</text>
</comment>
<evidence type="ECO:0000313" key="5">
    <source>
        <dbReference type="Proteomes" id="UP000020529"/>
    </source>
</evidence>
<evidence type="ECO:0000313" key="4">
    <source>
        <dbReference type="EMBL" id="EXY75675.1"/>
    </source>
</evidence>
<dbReference type="Proteomes" id="UP000020529">
    <property type="component" value="Unassembled WGS sequence"/>
</dbReference>
<dbReference type="InterPro" id="IPR016518">
    <property type="entry name" value="Alpha-L-fucosidase"/>
</dbReference>
<dbReference type="Pfam" id="PF14498">
    <property type="entry name" value="Glyco_hyd_65N_2"/>
    <property type="match status" value="1"/>
</dbReference>
<feature type="domain" description="Glycosyl hydrolase family 95 N-terminal" evidence="1">
    <location>
        <begin position="103"/>
        <end position="351"/>
    </location>
</feature>
<dbReference type="SUPFAM" id="SSF48208">
    <property type="entry name" value="Six-hairpin glycosidases"/>
    <property type="match status" value="1"/>
</dbReference>
<dbReference type="InterPro" id="IPR008928">
    <property type="entry name" value="6-hairpin_glycosidase_sf"/>
</dbReference>
<dbReference type="Gene3D" id="1.50.10.10">
    <property type="match status" value="1"/>
</dbReference>
<evidence type="ECO:0000259" key="1">
    <source>
        <dbReference type="Pfam" id="PF14498"/>
    </source>
</evidence>
<dbReference type="InterPro" id="IPR027414">
    <property type="entry name" value="GH95_N_dom"/>
</dbReference>
<dbReference type="PANTHER" id="PTHR31084:SF0">
    <property type="entry name" value="ALPHA-L-FUCOSIDASE 2"/>
    <property type="match status" value="1"/>
</dbReference>
<dbReference type="EMBL" id="JGCY01000228">
    <property type="protein sequence ID" value="EXY75675.1"/>
    <property type="molecule type" value="Genomic_DNA"/>
</dbReference>
<gene>
    <name evidence="4" type="ORF">M124_0509</name>
</gene>
<accession>A0A015W5E9</accession>
<dbReference type="PANTHER" id="PTHR31084">
    <property type="entry name" value="ALPHA-L-FUCOSIDASE 2"/>
    <property type="match status" value="1"/>
</dbReference>
<dbReference type="AlphaFoldDB" id="A0A015W5E9"/>
<dbReference type="RefSeq" id="WP_022347838.1">
    <property type="nucleotide sequence ID" value="NZ_JGCY01000228.1"/>
</dbReference>
<dbReference type="InterPro" id="IPR012341">
    <property type="entry name" value="6hp_glycosidase-like_sf"/>
</dbReference>
<dbReference type="Pfam" id="PF22124">
    <property type="entry name" value="Glyco_hydro_95_cat"/>
    <property type="match status" value="1"/>
</dbReference>
<feature type="domain" description="Glycosyl hydrolase family 95 catalytic" evidence="3">
    <location>
        <begin position="377"/>
        <end position="782"/>
    </location>
</feature>
<feature type="domain" description="Alpha fucosidase A-like C-terminal" evidence="2">
    <location>
        <begin position="787"/>
        <end position="844"/>
    </location>
</feature>
<dbReference type="Pfam" id="PF21307">
    <property type="entry name" value="Glyco_hydro_95_C"/>
    <property type="match status" value="1"/>
</dbReference>
<evidence type="ECO:0000259" key="2">
    <source>
        <dbReference type="Pfam" id="PF21307"/>
    </source>
</evidence>
<dbReference type="GO" id="GO:0004560">
    <property type="term" value="F:alpha-L-fucosidase activity"/>
    <property type="evidence" value="ECO:0007669"/>
    <property type="project" value="InterPro"/>
</dbReference>
<sequence>MNYYSIDRCRPCSGAASIFLDKLLYGNSYFLSDGVLAYVVKGPLRIFNFKYEPDIYTQEISQQICVYMKYLFTLLMACLSLSTTYGTVHHPSSSVSSGRWVVWAEKPATSWQDAFVTGNGRHGTMVMGQPGSERIICVHEELFIRGWDRHKVAVPSTASLLPEVRRLIESGRSDAADELMTGEADRQLVAMGAVQRWPLIPHPAFDLCIRYTDTTLQAENGYRRQLDLETGETSAFWGGRGGVTESVFSSREHNVNVLRLKATGQRKINLVLGLKETPGREGVHFEHNLDSAFSSVSTEAFSGWLSYRAAYKYDAGGYEGLARVSLKGGSMITEGDSLRIADADEVLVLVRITPLENANLSVRPSVQRELSRLPLDYNTLLLPHSRKHAEMFRRMQLDLGCSSDWKTTSTEKMLSDIHKHGVTPLFLEQIHAMGRYLLISSSGKYPPPLQGIWGGGWKPGWIGGFVWDSNINLAVSAASMGNLHECAESYIGYVESLLPGWRLNARNYLGCRGFIVAHYNDPESGYLTHFGRSFPWMCWPGGAGWNIRPFYEYAMLTGNEAFLKKHVFPLYREMADFYEDYLTMDGDSLYHICPSVSPENAPPGTDTWLSKDATMDVAIAKEVFRLLLEMGRTFRADKKEMAKWNNYLQRLPSYRINDEGALAEWIDEAYQDVYNHRHLSHLYPVFPGSQLGKSEGDPRLIHAARIALNKRFAFDTGSAHGLIHVALQAVRLGDINKVKTNLDRFSRRHYLYDGLVTSHDPEHQVYNLDAVLSIPRLLMEMLVYTEKGKIELLPAWPCDYADGSIKGIKIYGGHTLDITWKAGKLIEVVLYARQNERYEVACGDVRRHVQLHKGKTYHFPASFFAEK</sequence>
<dbReference type="InterPro" id="IPR049053">
    <property type="entry name" value="AFCA-like_C"/>
</dbReference>